<dbReference type="InterPro" id="IPR029021">
    <property type="entry name" value="Prot-tyrosine_phosphatase-like"/>
</dbReference>
<dbReference type="Proteomes" id="UP000694845">
    <property type="component" value="Unplaced"/>
</dbReference>
<feature type="domain" description="Tyrosine specific protein phosphatases" evidence="5">
    <location>
        <begin position="108"/>
        <end position="149"/>
    </location>
</feature>
<evidence type="ECO:0000259" key="5">
    <source>
        <dbReference type="PROSITE" id="PS50056"/>
    </source>
</evidence>
<feature type="region of interest" description="Disordered" evidence="3">
    <location>
        <begin position="246"/>
        <end position="281"/>
    </location>
</feature>
<dbReference type="PROSITE" id="PS50054">
    <property type="entry name" value="TYR_PHOSPHATASE_DUAL"/>
    <property type="match status" value="1"/>
</dbReference>
<organism evidence="6 7">
    <name type="scientific">Acanthaster planci</name>
    <name type="common">Crown-of-thorns starfish</name>
    <dbReference type="NCBI Taxonomy" id="133434"/>
    <lineage>
        <taxon>Eukaryota</taxon>
        <taxon>Metazoa</taxon>
        <taxon>Echinodermata</taxon>
        <taxon>Eleutherozoa</taxon>
        <taxon>Asterozoa</taxon>
        <taxon>Asteroidea</taxon>
        <taxon>Valvatacea</taxon>
        <taxon>Valvatida</taxon>
        <taxon>Acanthasteridae</taxon>
        <taxon>Acanthaster</taxon>
    </lineage>
</organism>
<dbReference type="Gene3D" id="3.90.190.10">
    <property type="entry name" value="Protein tyrosine phosphatase superfamily"/>
    <property type="match status" value="1"/>
</dbReference>
<evidence type="ECO:0000313" key="6">
    <source>
        <dbReference type="Proteomes" id="UP000694845"/>
    </source>
</evidence>
<feature type="compositionally biased region" description="Basic and acidic residues" evidence="3">
    <location>
        <begin position="271"/>
        <end position="281"/>
    </location>
</feature>
<dbReference type="OrthoDB" id="200924at2759"/>
<evidence type="ECO:0000313" key="7">
    <source>
        <dbReference type="RefSeq" id="XP_022096559.1"/>
    </source>
</evidence>
<dbReference type="Pfam" id="PF00782">
    <property type="entry name" value="DSPc"/>
    <property type="match status" value="1"/>
</dbReference>
<keyword evidence="2" id="KW-0904">Protein phosphatase</keyword>
<sequence length="405" mass="46398">MPNKSRKRNIPERWTSYKNVGRPIVGTRLLAFKVPLTEASCERLRPHVRFTPADLLRSMRDSALHLGLVIDLTNTTRYYNPQEFTKAGIEYHKLHTRGHVIPHKNIVQSFNTVVQDFLSQHSDDDLVIGVHCTHGVNRTGYLICRYLIECLGWTAARAQAEFGKARGHEVERSNYTADLQALSEARQASDSPSGRGMQIDELSTQSPAASERGVCSSSHYAINLKGHDYRSPQGINWGNKISKCKDQHRHQPYSISDSKTHQYQKGHHPKSNVEGRKDNPRVRNGPQCEGCDISVASHHLLVEQVCEMSVKNRNLETRNTAYHNQWHYNSTSNMDQKSSNKGFKNNQPTKTKKYNSTSPAYWESRRGQSAWSSFHGYQSFRLYNHHSHTLMSKKRKNRSKRMTCK</sequence>
<evidence type="ECO:0000256" key="2">
    <source>
        <dbReference type="ARBA" id="ARBA00022912"/>
    </source>
</evidence>
<feature type="region of interest" description="Disordered" evidence="3">
    <location>
        <begin position="183"/>
        <end position="213"/>
    </location>
</feature>
<dbReference type="PROSITE" id="PS50056">
    <property type="entry name" value="TYR_PHOSPHATASE_2"/>
    <property type="match status" value="1"/>
</dbReference>
<accession>A0A8B7YTE2</accession>
<dbReference type="GO" id="GO:0004721">
    <property type="term" value="F:phosphoprotein phosphatase activity"/>
    <property type="evidence" value="ECO:0007669"/>
    <property type="project" value="UniProtKB-KW"/>
</dbReference>
<gene>
    <name evidence="7" type="primary">LOC110982462</name>
</gene>
<evidence type="ECO:0000256" key="3">
    <source>
        <dbReference type="SAM" id="MobiDB-lite"/>
    </source>
</evidence>
<dbReference type="InterPro" id="IPR051029">
    <property type="entry name" value="mRNA_Capping_Enz/RNA_Phosphat"/>
</dbReference>
<dbReference type="KEGG" id="aplc:110982462"/>
<dbReference type="SMART" id="SM00195">
    <property type="entry name" value="DSPc"/>
    <property type="match status" value="1"/>
</dbReference>
<evidence type="ECO:0000259" key="4">
    <source>
        <dbReference type="PROSITE" id="PS50054"/>
    </source>
</evidence>
<dbReference type="CTD" id="8446"/>
<dbReference type="InterPro" id="IPR000340">
    <property type="entry name" value="Dual-sp_phosphatase_cat-dom"/>
</dbReference>
<proteinExistence type="predicted"/>
<feature type="compositionally biased region" description="Polar residues" evidence="3">
    <location>
        <begin position="329"/>
        <end position="359"/>
    </location>
</feature>
<dbReference type="AlphaFoldDB" id="A0A8B7YTE2"/>
<name>A0A8B7YTE2_ACAPL</name>
<keyword evidence="1" id="KW-0378">Hydrolase</keyword>
<evidence type="ECO:0000256" key="1">
    <source>
        <dbReference type="ARBA" id="ARBA00022801"/>
    </source>
</evidence>
<dbReference type="InterPro" id="IPR000387">
    <property type="entry name" value="Tyr_Pase_dom"/>
</dbReference>
<reference evidence="7" key="1">
    <citation type="submission" date="2025-08" db="UniProtKB">
        <authorList>
            <consortium name="RefSeq"/>
        </authorList>
    </citation>
    <scope>IDENTIFICATION</scope>
</reference>
<dbReference type="RefSeq" id="XP_022096559.1">
    <property type="nucleotide sequence ID" value="XM_022240867.1"/>
</dbReference>
<dbReference type="PROSITE" id="PS00383">
    <property type="entry name" value="TYR_PHOSPHATASE_1"/>
    <property type="match status" value="1"/>
</dbReference>
<feature type="region of interest" description="Disordered" evidence="3">
    <location>
        <begin position="329"/>
        <end position="360"/>
    </location>
</feature>
<protein>
    <submittedName>
        <fullName evidence="7">RNA/RNP complex-1-interacting phosphatase-like</fullName>
    </submittedName>
</protein>
<dbReference type="InterPro" id="IPR020422">
    <property type="entry name" value="TYR_PHOSPHATASE_DUAL_dom"/>
</dbReference>
<dbReference type="PANTHER" id="PTHR10367">
    <property type="entry name" value="MRNA-CAPPING ENZYME"/>
    <property type="match status" value="1"/>
</dbReference>
<dbReference type="PANTHER" id="PTHR10367:SF9">
    <property type="entry name" value="DUAL-SPECIFICITY PHOSPHATASE 11 (RNA_RNP COMPLEX 1-INTERACTING)"/>
    <property type="match status" value="1"/>
</dbReference>
<dbReference type="SUPFAM" id="SSF52799">
    <property type="entry name" value="(Phosphotyrosine protein) phosphatases II"/>
    <property type="match status" value="1"/>
</dbReference>
<dbReference type="InterPro" id="IPR016130">
    <property type="entry name" value="Tyr_Pase_AS"/>
</dbReference>
<dbReference type="OMA" id="SSHYAIN"/>
<dbReference type="GO" id="GO:0004651">
    <property type="term" value="F:polynucleotide 5'-phosphatase activity"/>
    <property type="evidence" value="ECO:0007669"/>
    <property type="project" value="TreeGrafter"/>
</dbReference>
<feature type="domain" description="Tyrosine-protein phosphatase" evidence="4">
    <location>
        <begin position="38"/>
        <end position="188"/>
    </location>
</feature>
<keyword evidence="6" id="KW-1185">Reference proteome</keyword>
<dbReference type="GeneID" id="110982462"/>